<feature type="region of interest" description="Disordered" evidence="1">
    <location>
        <begin position="36"/>
        <end position="64"/>
    </location>
</feature>
<gene>
    <name evidence="2" type="ORF">DL347_19700</name>
</gene>
<comment type="caution">
    <text evidence="2">The sequence shown here is derived from an EMBL/GenBank/DDBJ whole genome shotgun (WGS) entry which is preliminary data.</text>
</comment>
<protein>
    <recommendedName>
        <fullName evidence="4">Chromosome partition protein Smc</fullName>
    </recommendedName>
</protein>
<dbReference type="EMBL" id="QRBA01000011">
    <property type="protein sequence ID" value="RDS89272.1"/>
    <property type="molecule type" value="Genomic_DNA"/>
</dbReference>
<dbReference type="RefSeq" id="WP_115487642.1">
    <property type="nucleotide sequence ID" value="NZ_QRBA01000011.1"/>
</dbReference>
<dbReference type="Proteomes" id="UP000255541">
    <property type="component" value="Unassembled WGS sequence"/>
</dbReference>
<evidence type="ECO:0000313" key="3">
    <source>
        <dbReference type="Proteomes" id="UP000255541"/>
    </source>
</evidence>
<evidence type="ECO:0000256" key="1">
    <source>
        <dbReference type="SAM" id="MobiDB-lite"/>
    </source>
</evidence>
<organism evidence="2 3">
    <name type="scientific">Pseudomonas fluorescens</name>
    <dbReference type="NCBI Taxonomy" id="294"/>
    <lineage>
        <taxon>Bacteria</taxon>
        <taxon>Pseudomonadati</taxon>
        <taxon>Pseudomonadota</taxon>
        <taxon>Gammaproteobacteria</taxon>
        <taxon>Pseudomonadales</taxon>
        <taxon>Pseudomonadaceae</taxon>
        <taxon>Pseudomonas</taxon>
    </lineage>
</organism>
<evidence type="ECO:0000313" key="2">
    <source>
        <dbReference type="EMBL" id="RDS89272.1"/>
    </source>
</evidence>
<accession>A0A7Z6MUQ0</accession>
<feature type="compositionally biased region" description="Basic and acidic residues" evidence="1">
    <location>
        <begin position="36"/>
        <end position="59"/>
    </location>
</feature>
<name>A0A7Z6MUQ0_PSEFL</name>
<dbReference type="AlphaFoldDB" id="A0A7Z6MUQ0"/>
<evidence type="ECO:0008006" key="4">
    <source>
        <dbReference type="Google" id="ProtNLM"/>
    </source>
</evidence>
<sequence length="171" mass="19251">MKISETITNLNDKIKTQQTSFNRLAAEIKKLEDHETSIRAKRDKANDILKTESESDHAKSSAKKTYNNLTDELTNNASLKKQKVDARSEISKKITSLQTSIKNAESVEFQDFGQDLTGIKDLEPLKAKFKESFTFLAEMKSLTGIADSAKLLEMFKAKIQPQNSTSNPHQQ</sequence>
<reference evidence="2 3" key="1">
    <citation type="submission" date="2018-07" db="EMBL/GenBank/DDBJ databases">
        <title>Draft Genome Sequence of Pseudomonas fluorescens AHK-1 associated with canker disease of kiwifruit.</title>
        <authorList>
            <person name="Wu Z."/>
        </authorList>
    </citation>
    <scope>NUCLEOTIDE SEQUENCE [LARGE SCALE GENOMIC DNA]</scope>
    <source>
        <strain evidence="2 3">AHK-1</strain>
    </source>
</reference>
<proteinExistence type="predicted"/>